<dbReference type="Pfam" id="PF11783">
    <property type="entry name" value="Cytochrome_cB"/>
    <property type="match status" value="1"/>
</dbReference>
<dbReference type="PANTHER" id="PTHR35038">
    <property type="entry name" value="DISSIMILATORY SULFITE REDUCTASE SIRA"/>
    <property type="match status" value="1"/>
</dbReference>
<keyword evidence="4" id="KW-1185">Reference proteome</keyword>
<dbReference type="EMBL" id="JAAGNX010000003">
    <property type="protein sequence ID" value="NDV63450.1"/>
    <property type="molecule type" value="Genomic_DNA"/>
</dbReference>
<protein>
    <submittedName>
        <fullName evidence="3">Tetrathionate reductase family octaheme c-type cytochrome</fullName>
    </submittedName>
</protein>
<dbReference type="Proteomes" id="UP000478417">
    <property type="component" value="Unassembled WGS sequence"/>
</dbReference>
<comment type="caution">
    <text evidence="3">The sequence shown here is derived from an EMBL/GenBank/DDBJ whole genome shotgun (WGS) entry which is preliminary data.</text>
</comment>
<dbReference type="NCBIfam" id="TIGR04315">
    <property type="entry name" value="octaheme_Shew"/>
    <property type="match status" value="1"/>
</dbReference>
<dbReference type="InterPro" id="IPR036280">
    <property type="entry name" value="Multihaem_cyt_sf"/>
</dbReference>
<dbReference type="SUPFAM" id="SSF48695">
    <property type="entry name" value="Multiheme cytochromes"/>
    <property type="match status" value="1"/>
</dbReference>
<dbReference type="RefSeq" id="WP_163967023.1">
    <property type="nucleotide sequence ID" value="NZ_JAAGNX010000003.1"/>
</dbReference>
<dbReference type="InterPro" id="IPR051829">
    <property type="entry name" value="Multiheme_Cytochr_ET"/>
</dbReference>
<accession>A0A6B2M740</accession>
<feature type="chain" id="PRO_5025376375" evidence="2">
    <location>
        <begin position="26"/>
        <end position="513"/>
    </location>
</feature>
<evidence type="ECO:0000313" key="4">
    <source>
        <dbReference type="Proteomes" id="UP000478417"/>
    </source>
</evidence>
<dbReference type="GO" id="GO:0016491">
    <property type="term" value="F:oxidoreductase activity"/>
    <property type="evidence" value="ECO:0007669"/>
    <property type="project" value="TreeGrafter"/>
</dbReference>
<dbReference type="AlphaFoldDB" id="A0A6B2M740"/>
<dbReference type="PIRSF" id="PIRSF039014">
    <property type="entry name" value="OTR_cyc"/>
    <property type="match status" value="1"/>
</dbReference>
<dbReference type="Gene3D" id="1.10.1130.10">
    <property type="entry name" value="Flavocytochrome C3, Chain A"/>
    <property type="match status" value="1"/>
</dbReference>
<organism evidence="3 4">
    <name type="scientific">Oceanipulchritudo coccoides</name>
    <dbReference type="NCBI Taxonomy" id="2706888"/>
    <lineage>
        <taxon>Bacteria</taxon>
        <taxon>Pseudomonadati</taxon>
        <taxon>Verrucomicrobiota</taxon>
        <taxon>Opitutia</taxon>
        <taxon>Puniceicoccales</taxon>
        <taxon>Oceanipulchritudinaceae</taxon>
        <taxon>Oceanipulchritudo</taxon>
    </lineage>
</organism>
<sequence>MKSTPQMLLRIASGLLLLAPLGLIAQHGSMNYVDATTCLNCHQNFHPNLQSDVMNSLHWTWEKTDSATGQVVGKKNVINNYCIAVASNEPRCTSCHIGVGYADNTFDFDDPSKIDCLVCHDQTGTYKKVPTGAGAPDPGVDLTAVARSVDLPDRNNCGICHFYGGGGEGVKHGSMDSSLLNPSRELDVHMSADGGNMVCSDCHAPDEDNPHDIVGSRYSQAAPDNMMCKNCHEAEGPVHANGFLNTHADTVACQTCHIPAYARGGKATKMYWDWTTAGQKNPDGSQIVTRDADGNVIYDTKKGSFIWKENVIPETKWFNGTVTYTLLDDQLPAGRVTINKLGGDINDDNAYIFPVKRFVGRQPYDAGANTFAVPNLFPNNAEDTTAYWKAFDWDAALTSGMDYVGRTFVGPVGIVDTEMFWIQNHMVAPKEMALTCTDCHTWGSRINFYELGFENAQALQTSMQSDPWVNTGDWMGWINVDADPWIWVMDIGKYIYMPGGAISSDGGWAYAPK</sequence>
<reference evidence="3 4" key="1">
    <citation type="submission" date="2020-02" db="EMBL/GenBank/DDBJ databases">
        <title>Albibacoteraceae fam. nov., the first described family within the subdivision 4 Verrucomicrobia.</title>
        <authorList>
            <person name="Xi F."/>
        </authorList>
    </citation>
    <scope>NUCLEOTIDE SEQUENCE [LARGE SCALE GENOMIC DNA]</scope>
    <source>
        <strain evidence="3 4">CK1056</strain>
    </source>
</reference>
<keyword evidence="1 2" id="KW-0732">Signal</keyword>
<gene>
    <name evidence="3" type="ORF">G0Q06_13375</name>
</gene>
<dbReference type="PANTHER" id="PTHR35038:SF5">
    <property type="entry name" value="CYTOCHROME C-TYPE PROTEIN NRFB"/>
    <property type="match status" value="1"/>
</dbReference>
<name>A0A6B2M740_9BACT</name>
<evidence type="ECO:0000256" key="2">
    <source>
        <dbReference type="SAM" id="SignalP"/>
    </source>
</evidence>
<proteinExistence type="predicted"/>
<evidence type="ECO:0000256" key="1">
    <source>
        <dbReference type="ARBA" id="ARBA00022729"/>
    </source>
</evidence>
<feature type="signal peptide" evidence="2">
    <location>
        <begin position="1"/>
        <end position="25"/>
    </location>
</feature>
<dbReference type="InterPro" id="IPR024673">
    <property type="entry name" value="Octahem_Cyt_c"/>
</dbReference>
<evidence type="ECO:0000313" key="3">
    <source>
        <dbReference type="EMBL" id="NDV63450.1"/>
    </source>
</evidence>